<proteinExistence type="inferred from homology"/>
<evidence type="ECO:0000256" key="2">
    <source>
        <dbReference type="HAMAP-Rule" id="MF_00518"/>
    </source>
</evidence>
<evidence type="ECO:0000313" key="3">
    <source>
        <dbReference type="EMBL" id="WGH93894.1"/>
    </source>
</evidence>
<dbReference type="EMBL" id="CP122566">
    <property type="protein sequence ID" value="WGH93894.1"/>
    <property type="molecule type" value="Genomic_DNA"/>
</dbReference>
<comment type="catalytic activity">
    <reaction evidence="2">
        <text>a D-aminoacyl-tRNA + H2O = a tRNA + a D-alpha-amino acid + H(+)</text>
        <dbReference type="Rhea" id="RHEA:13953"/>
        <dbReference type="Rhea" id="RHEA-COMP:10123"/>
        <dbReference type="Rhea" id="RHEA-COMP:10124"/>
        <dbReference type="ChEBI" id="CHEBI:15377"/>
        <dbReference type="ChEBI" id="CHEBI:15378"/>
        <dbReference type="ChEBI" id="CHEBI:59871"/>
        <dbReference type="ChEBI" id="CHEBI:78442"/>
        <dbReference type="ChEBI" id="CHEBI:79333"/>
        <dbReference type="EC" id="3.1.1.96"/>
    </reaction>
</comment>
<evidence type="ECO:0000256" key="1">
    <source>
        <dbReference type="ARBA" id="ARBA00009673"/>
    </source>
</evidence>
<comment type="domain">
    <text evidence="2">A Gly-cisPro motif from one monomer fits into the active site of the other monomer to allow specific chiral rejection of L-amino acids.</text>
</comment>
<dbReference type="GO" id="GO:0051500">
    <property type="term" value="F:D-tyrosyl-tRNA(Tyr) deacylase activity"/>
    <property type="evidence" value="ECO:0007669"/>
    <property type="project" value="TreeGrafter"/>
</dbReference>
<evidence type="ECO:0000313" key="4">
    <source>
        <dbReference type="Proteomes" id="UP001224674"/>
    </source>
</evidence>
<dbReference type="FunFam" id="3.50.80.10:FF:000001">
    <property type="entry name" value="D-aminoacyl-tRNA deacylase"/>
    <property type="match status" value="1"/>
</dbReference>
<accession>A0AAJ6AQC6</accession>
<dbReference type="PANTHER" id="PTHR10472">
    <property type="entry name" value="D-TYROSYL-TRNA TYR DEACYLASE"/>
    <property type="match status" value="1"/>
</dbReference>
<dbReference type="GO" id="GO:0019478">
    <property type="term" value="P:D-amino acid catabolic process"/>
    <property type="evidence" value="ECO:0007669"/>
    <property type="project" value="UniProtKB-UniRule"/>
</dbReference>
<dbReference type="Proteomes" id="UP001224674">
    <property type="component" value="Chromosome"/>
</dbReference>
<dbReference type="InterPro" id="IPR003732">
    <property type="entry name" value="Daa-tRNA_deacyls_DTD"/>
</dbReference>
<dbReference type="SUPFAM" id="SSF69500">
    <property type="entry name" value="DTD-like"/>
    <property type="match status" value="1"/>
</dbReference>
<dbReference type="RefSeq" id="WP_279673946.1">
    <property type="nucleotide sequence ID" value="NZ_CP122562.1"/>
</dbReference>
<dbReference type="EC" id="3.1.1.96" evidence="2"/>
<protein>
    <recommendedName>
        <fullName evidence="2">D-aminoacyl-tRNA deacylase</fullName>
        <shortName evidence="2">DTD</shortName>
        <ecNumber evidence="2">3.1.1.96</ecNumber>
    </recommendedName>
    <alternativeName>
        <fullName evidence="2">Gly-tRNA(Ala) deacylase</fullName>
        <ecNumber evidence="2">3.1.1.-</ecNumber>
    </alternativeName>
</protein>
<gene>
    <name evidence="2 3" type="primary">dtd</name>
    <name evidence="3" type="ORF">QDX21_03585</name>
</gene>
<comment type="subcellular location">
    <subcellularLocation>
        <location evidence="2">Cytoplasm</location>
    </subcellularLocation>
</comment>
<comment type="similarity">
    <text evidence="1 2">Belongs to the DTD family.</text>
</comment>
<comment type="catalytic activity">
    <reaction evidence="2">
        <text>glycyl-tRNA(Ala) + H2O = tRNA(Ala) + glycine + H(+)</text>
        <dbReference type="Rhea" id="RHEA:53744"/>
        <dbReference type="Rhea" id="RHEA-COMP:9657"/>
        <dbReference type="Rhea" id="RHEA-COMP:13640"/>
        <dbReference type="ChEBI" id="CHEBI:15377"/>
        <dbReference type="ChEBI" id="CHEBI:15378"/>
        <dbReference type="ChEBI" id="CHEBI:57305"/>
        <dbReference type="ChEBI" id="CHEBI:78442"/>
        <dbReference type="ChEBI" id="CHEBI:78522"/>
    </reaction>
</comment>
<dbReference type="GO" id="GO:0000049">
    <property type="term" value="F:tRNA binding"/>
    <property type="evidence" value="ECO:0007669"/>
    <property type="project" value="UniProtKB-UniRule"/>
</dbReference>
<organism evidence="3 4">
    <name type="scientific">Auritidibacter ignavus</name>
    <dbReference type="NCBI Taxonomy" id="678932"/>
    <lineage>
        <taxon>Bacteria</taxon>
        <taxon>Bacillati</taxon>
        <taxon>Actinomycetota</taxon>
        <taxon>Actinomycetes</taxon>
        <taxon>Micrococcales</taxon>
        <taxon>Micrococcaceae</taxon>
        <taxon>Auritidibacter</taxon>
    </lineage>
</organism>
<dbReference type="GO" id="GO:0043908">
    <property type="term" value="F:Ser(Gly)-tRNA(Ala) hydrolase activity"/>
    <property type="evidence" value="ECO:0007669"/>
    <property type="project" value="UniProtKB-UniRule"/>
</dbReference>
<keyword evidence="2" id="KW-0694">RNA-binding</keyword>
<dbReference type="GO" id="GO:0106026">
    <property type="term" value="F:Gly-tRNA(Ala) deacylase activity"/>
    <property type="evidence" value="ECO:0007669"/>
    <property type="project" value="UniProtKB-UniRule"/>
</dbReference>
<comment type="subunit">
    <text evidence="2">Homodimer.</text>
</comment>
<keyword evidence="2" id="KW-0820">tRNA-binding</keyword>
<keyword evidence="2" id="KW-0963">Cytoplasm</keyword>
<feature type="short sequence motif" description="Gly-cisPro motif, important for rejection of L-amino acids" evidence="2">
    <location>
        <begin position="133"/>
        <end position="134"/>
    </location>
</feature>
<dbReference type="GeneID" id="83695053"/>
<dbReference type="GO" id="GO:0005737">
    <property type="term" value="C:cytoplasm"/>
    <property type="evidence" value="ECO:0007669"/>
    <property type="project" value="UniProtKB-SubCell"/>
</dbReference>
<dbReference type="EC" id="3.1.1.-" evidence="2"/>
<dbReference type="NCBIfam" id="TIGR00256">
    <property type="entry name" value="D-aminoacyl-tRNA deacylase"/>
    <property type="match status" value="1"/>
</dbReference>
<keyword evidence="4" id="KW-1185">Reference proteome</keyword>
<dbReference type="Gene3D" id="3.50.80.10">
    <property type="entry name" value="D-tyrosyl-tRNA(Tyr) deacylase"/>
    <property type="match status" value="1"/>
</dbReference>
<dbReference type="HAMAP" id="MF_00518">
    <property type="entry name" value="Deacylase_Dtd"/>
    <property type="match status" value="1"/>
</dbReference>
<name>A0AAJ6AQC6_9MICC</name>
<dbReference type="AlphaFoldDB" id="A0AAJ6AQC6"/>
<sequence>MRAVVQVASQAQVTVGEEVIGQLHQPGLVVLLGINTTDTQQDATAVATKLFGLRILEGETSAESTGAPLLVISQFTLYGDVRKGRRPSWSAAARPEVSKPLYEYFVSTLRDLGADVQTGEFGAKMEVSLTNSGPFTIVIDSDDLKRPRRG</sequence>
<dbReference type="Pfam" id="PF02580">
    <property type="entry name" value="Tyr_Deacylase"/>
    <property type="match status" value="1"/>
</dbReference>
<reference evidence="3 4" key="1">
    <citation type="submission" date="2023-03" db="EMBL/GenBank/DDBJ databases">
        <title>Complete genome sequences of several Auritidibacter ignavus strains isolated from ear infections.</title>
        <authorList>
            <person name="Baehr T."/>
            <person name="Baumhoegger A.M."/>
        </authorList>
    </citation>
    <scope>NUCLEOTIDE SEQUENCE [LARGE SCALE GENOMIC DNA]</scope>
    <source>
        <strain evidence="3 4">BABAE-6</strain>
    </source>
</reference>
<dbReference type="InterPro" id="IPR023509">
    <property type="entry name" value="DTD-like_sf"/>
</dbReference>
<keyword evidence="2 3" id="KW-0378">Hydrolase</keyword>
<comment type="function">
    <text evidence="2">An aminoacyl-tRNA editing enzyme that deacylates mischarged D-aminoacyl-tRNAs. Also deacylates mischarged glycyl-tRNA(Ala), protecting cells against glycine mischarging by AlaRS. Acts via tRNA-based rather than protein-based catalysis; rejects L-amino acids rather than detecting D-amino acids in the active site. By recycling D-aminoacyl-tRNA to D-amino acids and free tRNA molecules, this enzyme counteracts the toxicity associated with the formation of D-aminoacyl-tRNA entities in vivo and helps enforce protein L-homochirality.</text>
</comment>
<dbReference type="PANTHER" id="PTHR10472:SF5">
    <property type="entry name" value="D-AMINOACYL-TRNA DEACYLASE 1"/>
    <property type="match status" value="1"/>
</dbReference>